<dbReference type="GO" id="GO:0009229">
    <property type="term" value="P:thiamine diphosphate biosynthetic process"/>
    <property type="evidence" value="ECO:0007669"/>
    <property type="project" value="InterPro"/>
</dbReference>
<dbReference type="RefSeq" id="WP_006927816.1">
    <property type="nucleotide sequence ID" value="NZ_CM001402.1"/>
</dbReference>
<dbReference type="AlphaFoldDB" id="H1XX43"/>
<evidence type="ECO:0000259" key="6">
    <source>
        <dbReference type="SMART" id="SM00983"/>
    </source>
</evidence>
<accession>H1XX43</accession>
<dbReference type="eggNOG" id="COG1564">
    <property type="taxonomic scope" value="Bacteria"/>
</dbReference>
<proteinExistence type="predicted"/>
<dbReference type="Proteomes" id="UP000004671">
    <property type="component" value="Chromosome"/>
</dbReference>
<evidence type="ECO:0000256" key="3">
    <source>
        <dbReference type="ARBA" id="ARBA00022777"/>
    </source>
</evidence>
<name>H1XX43_CALAY</name>
<reference evidence="7 10" key="2">
    <citation type="submission" date="2016-11" db="EMBL/GenBank/DDBJ databases">
        <title>Genomic analysis of Caldithrix abyssi and proposal of a novel bacterial phylum Caldithrichaeota.</title>
        <authorList>
            <person name="Kublanov I."/>
            <person name="Sigalova O."/>
            <person name="Gavrilov S."/>
            <person name="Lebedinsky A."/>
            <person name="Ivanova N."/>
            <person name="Daum C."/>
            <person name="Reddy T."/>
            <person name="Klenk H.P."/>
            <person name="Goker M."/>
            <person name="Reva O."/>
            <person name="Miroshnichenko M."/>
            <person name="Kyprides N."/>
            <person name="Woyke T."/>
            <person name="Gelfand M."/>
        </authorList>
    </citation>
    <scope>NUCLEOTIDE SEQUENCE [LARGE SCALE GENOMIC DNA]</scope>
    <source>
        <strain evidence="7 10">LF13</strain>
    </source>
</reference>
<dbReference type="InParanoid" id="H1XX43"/>
<dbReference type="EMBL" id="CP018099">
    <property type="protein sequence ID" value="APF20721.1"/>
    <property type="molecule type" value="Genomic_DNA"/>
</dbReference>
<dbReference type="InterPro" id="IPR053149">
    <property type="entry name" value="TPK"/>
</dbReference>
<organism evidence="8 9">
    <name type="scientific">Caldithrix abyssi DSM 13497</name>
    <dbReference type="NCBI Taxonomy" id="880073"/>
    <lineage>
        <taxon>Bacteria</taxon>
        <taxon>Pseudomonadati</taxon>
        <taxon>Calditrichota</taxon>
        <taxon>Calditrichia</taxon>
        <taxon>Calditrichales</taxon>
        <taxon>Calditrichaceae</taxon>
        <taxon>Caldithrix</taxon>
    </lineage>
</organism>
<evidence type="ECO:0000256" key="5">
    <source>
        <dbReference type="NCBIfam" id="TIGR01378"/>
    </source>
</evidence>
<dbReference type="KEGG" id="caby:Cabys_3976"/>
<dbReference type="NCBIfam" id="TIGR01378">
    <property type="entry name" value="thi_PPkinase"/>
    <property type="match status" value="1"/>
</dbReference>
<dbReference type="PANTHER" id="PTHR41299">
    <property type="entry name" value="THIAMINE PYROPHOSPHOKINASE"/>
    <property type="match status" value="1"/>
</dbReference>
<evidence type="ECO:0000313" key="9">
    <source>
        <dbReference type="Proteomes" id="UP000004671"/>
    </source>
</evidence>
<dbReference type="Pfam" id="PF04265">
    <property type="entry name" value="TPK_B1_binding"/>
    <property type="match status" value="1"/>
</dbReference>
<dbReference type="CDD" id="cd07995">
    <property type="entry name" value="TPK"/>
    <property type="match status" value="1"/>
</dbReference>
<keyword evidence="2" id="KW-0547">Nucleotide-binding</keyword>
<dbReference type="EMBL" id="CM001402">
    <property type="protein sequence ID" value="EHO40780.1"/>
    <property type="molecule type" value="Genomic_DNA"/>
</dbReference>
<dbReference type="Pfam" id="PF04263">
    <property type="entry name" value="TPK_catalytic"/>
    <property type="match status" value="1"/>
</dbReference>
<dbReference type="SMART" id="SM00983">
    <property type="entry name" value="TPK_B1_binding"/>
    <property type="match status" value="1"/>
</dbReference>
<keyword evidence="4" id="KW-0067">ATP-binding</keyword>
<dbReference type="InterPro" id="IPR006282">
    <property type="entry name" value="Thi_PPkinase"/>
</dbReference>
<evidence type="ECO:0000256" key="4">
    <source>
        <dbReference type="ARBA" id="ARBA00022840"/>
    </source>
</evidence>
<sequence precursor="true">MKKIVALILNGEGLETQRLKRALEGASVIIAADGGANYCRQQNLQPHYIIGDLDSINQEWKDQFKNSKMMYIADQYSTDLEKALTLAESLQPHRLRVLNATGRRGDHTIANLLFLAQFNKKVEVEVIDNFGRLTFLEAGVHRFNLPAGQTVSFLSFGAVKNLTLSGFQYPLQKETFEDFFVGMSNVTQESPCVVSFDSGTLIMYEVERFE</sequence>
<dbReference type="InterPro" id="IPR036371">
    <property type="entry name" value="TPK_B1-bd_sf"/>
</dbReference>
<evidence type="ECO:0000256" key="2">
    <source>
        <dbReference type="ARBA" id="ARBA00022741"/>
    </source>
</evidence>
<dbReference type="GO" id="GO:0005524">
    <property type="term" value="F:ATP binding"/>
    <property type="evidence" value="ECO:0007669"/>
    <property type="project" value="UniProtKB-KW"/>
</dbReference>
<reference evidence="8 9" key="1">
    <citation type="submission" date="2011-09" db="EMBL/GenBank/DDBJ databases">
        <title>The permanent draft genome of Caldithrix abyssi DSM 13497.</title>
        <authorList>
            <consortium name="US DOE Joint Genome Institute (JGI-PGF)"/>
            <person name="Lucas S."/>
            <person name="Han J."/>
            <person name="Lapidus A."/>
            <person name="Bruce D."/>
            <person name="Goodwin L."/>
            <person name="Pitluck S."/>
            <person name="Peters L."/>
            <person name="Kyrpides N."/>
            <person name="Mavromatis K."/>
            <person name="Ivanova N."/>
            <person name="Mikhailova N."/>
            <person name="Chertkov O."/>
            <person name="Detter J.C."/>
            <person name="Tapia R."/>
            <person name="Han C."/>
            <person name="Land M."/>
            <person name="Hauser L."/>
            <person name="Markowitz V."/>
            <person name="Cheng J.-F."/>
            <person name="Hugenholtz P."/>
            <person name="Woyke T."/>
            <person name="Wu D."/>
            <person name="Spring S."/>
            <person name="Brambilla E."/>
            <person name="Klenk H.-P."/>
            <person name="Eisen J.A."/>
        </authorList>
    </citation>
    <scope>NUCLEOTIDE SEQUENCE [LARGE SCALE GENOMIC DNA]</scope>
    <source>
        <strain evidence="8 9">DSM 13497</strain>
    </source>
</reference>
<keyword evidence="9" id="KW-1185">Reference proteome</keyword>
<evidence type="ECO:0000313" key="8">
    <source>
        <dbReference type="EMBL" id="EHO40780.1"/>
    </source>
</evidence>
<evidence type="ECO:0000256" key="1">
    <source>
        <dbReference type="ARBA" id="ARBA00022679"/>
    </source>
</evidence>
<keyword evidence="3 8" id="KW-0418">Kinase</keyword>
<keyword evidence="1" id="KW-0808">Transferase</keyword>
<dbReference type="EC" id="2.7.6.2" evidence="5"/>
<dbReference type="SUPFAM" id="SSF63999">
    <property type="entry name" value="Thiamin pyrophosphokinase, catalytic domain"/>
    <property type="match status" value="1"/>
</dbReference>
<dbReference type="PANTHER" id="PTHR41299:SF1">
    <property type="entry name" value="THIAMINE PYROPHOSPHOKINASE"/>
    <property type="match status" value="1"/>
</dbReference>
<dbReference type="GO" id="GO:0004788">
    <property type="term" value="F:thiamine diphosphokinase activity"/>
    <property type="evidence" value="ECO:0007669"/>
    <property type="project" value="UniProtKB-UniRule"/>
</dbReference>
<evidence type="ECO:0000313" key="10">
    <source>
        <dbReference type="Proteomes" id="UP000183868"/>
    </source>
</evidence>
<dbReference type="OrthoDB" id="9804377at2"/>
<dbReference type="InterPro" id="IPR007373">
    <property type="entry name" value="Thiamin_PyroPKinase_B1-bd"/>
</dbReference>
<dbReference type="Proteomes" id="UP000183868">
    <property type="component" value="Chromosome"/>
</dbReference>
<dbReference type="STRING" id="880073.Cabys_3976"/>
<dbReference type="InterPro" id="IPR036759">
    <property type="entry name" value="TPK_catalytic_sf"/>
</dbReference>
<gene>
    <name evidence="7" type="ORF">Cabys_3976</name>
    <name evidence="8" type="ORF">Calab_1152</name>
</gene>
<dbReference type="PaxDb" id="880073-Calab_1152"/>
<feature type="domain" description="Thiamin pyrophosphokinase thiamin-binding" evidence="6">
    <location>
        <begin position="139"/>
        <end position="202"/>
    </location>
</feature>
<dbReference type="GO" id="GO:0030975">
    <property type="term" value="F:thiamine binding"/>
    <property type="evidence" value="ECO:0007669"/>
    <property type="project" value="InterPro"/>
</dbReference>
<dbReference type="Gene3D" id="3.40.50.10240">
    <property type="entry name" value="Thiamin pyrophosphokinase, catalytic domain"/>
    <property type="match status" value="1"/>
</dbReference>
<protein>
    <recommendedName>
        <fullName evidence="5">Thiamine diphosphokinase</fullName>
        <ecNumber evidence="5">2.7.6.2</ecNumber>
    </recommendedName>
</protein>
<dbReference type="InterPro" id="IPR007371">
    <property type="entry name" value="TPK_catalytic"/>
</dbReference>
<dbReference type="HOGENOM" id="CLU_044237_1_1_0"/>
<dbReference type="GO" id="GO:0016301">
    <property type="term" value="F:kinase activity"/>
    <property type="evidence" value="ECO:0007669"/>
    <property type="project" value="UniProtKB-KW"/>
</dbReference>
<evidence type="ECO:0000313" key="7">
    <source>
        <dbReference type="EMBL" id="APF20721.1"/>
    </source>
</evidence>
<dbReference type="SUPFAM" id="SSF63862">
    <property type="entry name" value="Thiamin pyrophosphokinase, substrate-binding domain"/>
    <property type="match status" value="1"/>
</dbReference>
<dbReference type="GO" id="GO:0006772">
    <property type="term" value="P:thiamine metabolic process"/>
    <property type="evidence" value="ECO:0007669"/>
    <property type="project" value="UniProtKB-UniRule"/>
</dbReference>